<evidence type="ECO:0000256" key="7">
    <source>
        <dbReference type="SAM" id="Phobius"/>
    </source>
</evidence>
<evidence type="ECO:0000256" key="1">
    <source>
        <dbReference type="ARBA" id="ARBA00004127"/>
    </source>
</evidence>
<feature type="domain" description="Sodium/calcium exchanger membrane region" evidence="8">
    <location>
        <begin position="32"/>
        <end position="175"/>
    </location>
</feature>
<name>A0A7S1BZZ4_9STRA</name>
<evidence type="ECO:0000256" key="2">
    <source>
        <dbReference type="ARBA" id="ARBA00022448"/>
    </source>
</evidence>
<keyword evidence="2" id="KW-0813">Transport</keyword>
<evidence type="ECO:0000256" key="5">
    <source>
        <dbReference type="ARBA" id="ARBA00023065"/>
    </source>
</evidence>
<dbReference type="AlphaFoldDB" id="A0A7S1BZZ4"/>
<dbReference type="GO" id="GO:0006874">
    <property type="term" value="P:intracellular calcium ion homeostasis"/>
    <property type="evidence" value="ECO:0007669"/>
    <property type="project" value="TreeGrafter"/>
</dbReference>
<feature type="transmembrane region" description="Helical" evidence="7">
    <location>
        <begin position="100"/>
        <end position="122"/>
    </location>
</feature>
<dbReference type="GO" id="GO:0012505">
    <property type="term" value="C:endomembrane system"/>
    <property type="evidence" value="ECO:0007669"/>
    <property type="project" value="UniProtKB-SubCell"/>
</dbReference>
<dbReference type="PANTHER" id="PTHR31503">
    <property type="entry name" value="VACUOLAR CALCIUM ION TRANSPORTER"/>
    <property type="match status" value="1"/>
</dbReference>
<keyword evidence="5" id="KW-0406">Ion transport</keyword>
<sequence>MYILLLVFQLKTHAFLLEDDNDEKPNISFWAAIIGLVSVTVLVSIFSEYLVSSIDGFVEGSDISKTFVGLIILPIVGNGVEHITAVTVARKDKMDLALGIAVGSCAQIALFVMPVVVIIGWMCDINMNLNYPSYEIEIYILAILISMTSTSSGTTNWLGGALLIVTYIMLAVGFYFEDVEDF</sequence>
<proteinExistence type="predicted"/>
<dbReference type="InterPro" id="IPR004713">
    <property type="entry name" value="CaH_exchang"/>
</dbReference>
<keyword evidence="3 7" id="KW-0812">Transmembrane</keyword>
<accession>A0A7S1BZZ4</accession>
<evidence type="ECO:0000259" key="8">
    <source>
        <dbReference type="Pfam" id="PF01699"/>
    </source>
</evidence>
<dbReference type="GO" id="GO:0005774">
    <property type="term" value="C:vacuolar membrane"/>
    <property type="evidence" value="ECO:0007669"/>
    <property type="project" value="UniProtKB-ARBA"/>
</dbReference>
<protein>
    <recommendedName>
        <fullName evidence="8">Sodium/calcium exchanger membrane region domain-containing protein</fullName>
    </recommendedName>
</protein>
<reference evidence="9" key="1">
    <citation type="submission" date="2021-01" db="EMBL/GenBank/DDBJ databases">
        <authorList>
            <person name="Corre E."/>
            <person name="Pelletier E."/>
            <person name="Niang G."/>
            <person name="Scheremetjew M."/>
            <person name="Finn R."/>
            <person name="Kale V."/>
            <person name="Holt S."/>
            <person name="Cochrane G."/>
            <person name="Meng A."/>
            <person name="Brown T."/>
            <person name="Cohen L."/>
        </authorList>
    </citation>
    <scope>NUCLEOTIDE SEQUENCE</scope>
    <source>
        <strain evidence="9">308</strain>
    </source>
</reference>
<comment type="subcellular location">
    <subcellularLocation>
        <location evidence="1">Endomembrane system</location>
        <topology evidence="1">Multi-pass membrane protein</topology>
    </subcellularLocation>
</comment>
<gene>
    <name evidence="9" type="ORF">CHYS00102_LOCUS30549</name>
</gene>
<organism evidence="9">
    <name type="scientific">Corethron hystrix</name>
    <dbReference type="NCBI Taxonomy" id="216773"/>
    <lineage>
        <taxon>Eukaryota</taxon>
        <taxon>Sar</taxon>
        <taxon>Stramenopiles</taxon>
        <taxon>Ochrophyta</taxon>
        <taxon>Bacillariophyta</taxon>
        <taxon>Coscinodiscophyceae</taxon>
        <taxon>Corethrophycidae</taxon>
        <taxon>Corethrales</taxon>
        <taxon>Corethraceae</taxon>
        <taxon>Corethron</taxon>
    </lineage>
</organism>
<keyword evidence="4 7" id="KW-1133">Transmembrane helix</keyword>
<dbReference type="InterPro" id="IPR044880">
    <property type="entry name" value="NCX_ion-bd_dom_sf"/>
</dbReference>
<feature type="transmembrane region" description="Helical" evidence="7">
    <location>
        <begin position="157"/>
        <end position="176"/>
    </location>
</feature>
<feature type="transmembrane region" description="Helical" evidence="7">
    <location>
        <begin position="30"/>
        <end position="51"/>
    </location>
</feature>
<dbReference type="Pfam" id="PF01699">
    <property type="entry name" value="Na_Ca_ex"/>
    <property type="match status" value="1"/>
</dbReference>
<dbReference type="EMBL" id="HBFR01041778">
    <property type="protein sequence ID" value="CAD8903330.1"/>
    <property type="molecule type" value="Transcribed_RNA"/>
</dbReference>
<feature type="transmembrane region" description="Helical" evidence="7">
    <location>
        <begin position="63"/>
        <end position="80"/>
    </location>
</feature>
<dbReference type="PANTHER" id="PTHR31503:SF22">
    <property type="entry name" value="VACUOLAR CALCIUM ION TRANSPORTER"/>
    <property type="match status" value="1"/>
</dbReference>
<evidence type="ECO:0000256" key="6">
    <source>
        <dbReference type="ARBA" id="ARBA00023136"/>
    </source>
</evidence>
<dbReference type="Gene3D" id="1.20.1420.30">
    <property type="entry name" value="NCX, central ion-binding region"/>
    <property type="match status" value="1"/>
</dbReference>
<keyword evidence="6 7" id="KW-0472">Membrane</keyword>
<evidence type="ECO:0000256" key="4">
    <source>
        <dbReference type="ARBA" id="ARBA00022989"/>
    </source>
</evidence>
<evidence type="ECO:0000313" key="9">
    <source>
        <dbReference type="EMBL" id="CAD8903330.1"/>
    </source>
</evidence>
<dbReference type="GO" id="GO:0015369">
    <property type="term" value="F:calcium:proton antiporter activity"/>
    <property type="evidence" value="ECO:0007669"/>
    <property type="project" value="UniProtKB-ARBA"/>
</dbReference>
<dbReference type="InterPro" id="IPR004837">
    <property type="entry name" value="NaCa_Exmemb"/>
</dbReference>
<evidence type="ECO:0000256" key="3">
    <source>
        <dbReference type="ARBA" id="ARBA00022692"/>
    </source>
</evidence>